<evidence type="ECO:0000259" key="10">
    <source>
        <dbReference type="Pfam" id="PF12161"/>
    </source>
</evidence>
<dbReference type="EC" id="2.1.1.72" evidence="2"/>
<feature type="domain" description="DNA methylase adenine-specific" evidence="9">
    <location>
        <begin position="171"/>
        <end position="480"/>
    </location>
</feature>
<organism evidence="11 12">
    <name type="scientific">Candidatus Alistipes intestinigallinarum</name>
    <dbReference type="NCBI Taxonomy" id="2838440"/>
    <lineage>
        <taxon>Bacteria</taxon>
        <taxon>Pseudomonadati</taxon>
        <taxon>Bacteroidota</taxon>
        <taxon>Bacteroidia</taxon>
        <taxon>Bacteroidales</taxon>
        <taxon>Rikenellaceae</taxon>
        <taxon>Alistipes</taxon>
    </lineage>
</organism>
<keyword evidence="6" id="KW-0680">Restriction system</keyword>
<dbReference type="InterPro" id="IPR051537">
    <property type="entry name" value="DNA_Adenine_Mtase"/>
</dbReference>
<name>A0A9D2CDI0_9BACT</name>
<feature type="domain" description="N6 adenine-specific DNA methyltransferase N-terminal" evidence="10">
    <location>
        <begin position="10"/>
        <end position="157"/>
    </location>
</feature>
<evidence type="ECO:0000256" key="2">
    <source>
        <dbReference type="ARBA" id="ARBA00011900"/>
    </source>
</evidence>
<dbReference type="PANTHER" id="PTHR42933">
    <property type="entry name" value="SLR6095 PROTEIN"/>
    <property type="match status" value="1"/>
</dbReference>
<keyword evidence="3 11" id="KW-0489">Methyltransferase</keyword>
<protein>
    <recommendedName>
        <fullName evidence="2">site-specific DNA-methyltransferase (adenine-specific)</fullName>
        <ecNumber evidence="2">2.1.1.72</ecNumber>
    </recommendedName>
</protein>
<accession>A0A9D2CDI0</accession>
<keyword evidence="5" id="KW-0949">S-adenosyl-L-methionine</keyword>
<dbReference type="InterPro" id="IPR022749">
    <property type="entry name" value="D12N6_MeTrfase_N"/>
</dbReference>
<dbReference type="Gene3D" id="1.20.1260.30">
    <property type="match status" value="1"/>
</dbReference>
<dbReference type="Pfam" id="PF12161">
    <property type="entry name" value="HsdM_N"/>
    <property type="match status" value="1"/>
</dbReference>
<sequence>MTSIQQRNELQAKIWKIANEVRGAVDGWDFKQFVLGTLFYRYISENFTNYIEGGDENVDYASLPDSIITPEIKDDAVKTKGYFIYPSQLFANVVKTANTNPNLNTDLKAIFNSIESSATGYASEKSIKGLFADFDTTSTRLGTTVESKNRRLAAVLNGIAELNFGNFEDHQIDLFGDAYEYLINNYAANAGKSGGEFFTPQHVSRLISRLAMHKQTAVNKIYDPAAGSGSLLLQARKQFEEHIIEDGFFGQEINHTTYNLARMNMFLHNINYDKFNMAHGDTLIDPQFGDDKPFDAIVSNPPYSINWIGSDNPTLINDDRFAPAGVLAPKSKADFAFVLHALSYLSSRGRAAIVCFPGIFYRGGAEQKIRKYLIDNNYIETIISLPPNLFYGTSIAVNIMVLSKHKPDTKTQFIDASGEDFFTKETNNNVLEERHIDRIVDLFDRKEDVAYIARSVDYNQIVENDYTLSVSSYIETRDTRPQIDIKELNARLRHIVARENELRTEIEKIVAELKEEQL</sequence>
<dbReference type="GO" id="GO:0032259">
    <property type="term" value="P:methylation"/>
    <property type="evidence" value="ECO:0007669"/>
    <property type="project" value="UniProtKB-KW"/>
</dbReference>
<dbReference type="GO" id="GO:0008170">
    <property type="term" value="F:N-methyltransferase activity"/>
    <property type="evidence" value="ECO:0007669"/>
    <property type="project" value="InterPro"/>
</dbReference>
<comment type="caution">
    <text evidence="11">The sequence shown here is derived from an EMBL/GenBank/DDBJ whole genome shotgun (WGS) entry which is preliminary data.</text>
</comment>
<gene>
    <name evidence="11" type="ORF">H9828_09415</name>
</gene>
<dbReference type="InterPro" id="IPR029063">
    <property type="entry name" value="SAM-dependent_MTases_sf"/>
</dbReference>
<evidence type="ECO:0000256" key="6">
    <source>
        <dbReference type="ARBA" id="ARBA00022747"/>
    </source>
</evidence>
<dbReference type="InterPro" id="IPR038333">
    <property type="entry name" value="T1MK-like_N_sf"/>
</dbReference>
<dbReference type="InterPro" id="IPR004546">
    <property type="entry name" value="Restrct_endonuc_T1M"/>
</dbReference>
<feature type="coiled-coil region" evidence="8">
    <location>
        <begin position="485"/>
        <end position="516"/>
    </location>
</feature>
<comment type="similarity">
    <text evidence="1">Belongs to the N(4)/N(6)-methyltransferase family.</text>
</comment>
<dbReference type="PROSITE" id="PS00092">
    <property type="entry name" value="N6_MTASE"/>
    <property type="match status" value="1"/>
</dbReference>
<evidence type="ECO:0000256" key="3">
    <source>
        <dbReference type="ARBA" id="ARBA00022603"/>
    </source>
</evidence>
<evidence type="ECO:0000256" key="7">
    <source>
        <dbReference type="ARBA" id="ARBA00047942"/>
    </source>
</evidence>
<dbReference type="InterPro" id="IPR002052">
    <property type="entry name" value="DNA_methylase_N6_adenine_CS"/>
</dbReference>
<evidence type="ECO:0000256" key="4">
    <source>
        <dbReference type="ARBA" id="ARBA00022679"/>
    </source>
</evidence>
<evidence type="ECO:0000313" key="11">
    <source>
        <dbReference type="EMBL" id="HIY69620.1"/>
    </source>
</evidence>
<comment type="catalytic activity">
    <reaction evidence="7">
        <text>a 2'-deoxyadenosine in DNA + S-adenosyl-L-methionine = an N(6)-methyl-2'-deoxyadenosine in DNA + S-adenosyl-L-homocysteine + H(+)</text>
        <dbReference type="Rhea" id="RHEA:15197"/>
        <dbReference type="Rhea" id="RHEA-COMP:12418"/>
        <dbReference type="Rhea" id="RHEA-COMP:12419"/>
        <dbReference type="ChEBI" id="CHEBI:15378"/>
        <dbReference type="ChEBI" id="CHEBI:57856"/>
        <dbReference type="ChEBI" id="CHEBI:59789"/>
        <dbReference type="ChEBI" id="CHEBI:90615"/>
        <dbReference type="ChEBI" id="CHEBI:90616"/>
        <dbReference type="EC" id="2.1.1.72"/>
    </reaction>
</comment>
<proteinExistence type="inferred from homology"/>
<dbReference type="NCBIfam" id="TIGR00497">
    <property type="entry name" value="hsdM"/>
    <property type="match status" value="1"/>
</dbReference>
<reference evidence="11" key="1">
    <citation type="journal article" date="2021" name="PeerJ">
        <title>Extensive microbial diversity within the chicken gut microbiome revealed by metagenomics and culture.</title>
        <authorList>
            <person name="Gilroy R."/>
            <person name="Ravi A."/>
            <person name="Getino M."/>
            <person name="Pursley I."/>
            <person name="Horton D.L."/>
            <person name="Alikhan N.F."/>
            <person name="Baker D."/>
            <person name="Gharbi K."/>
            <person name="Hall N."/>
            <person name="Watson M."/>
            <person name="Adriaenssens E.M."/>
            <person name="Foster-Nyarko E."/>
            <person name="Jarju S."/>
            <person name="Secka A."/>
            <person name="Antonio M."/>
            <person name="Oren A."/>
            <person name="Chaudhuri R.R."/>
            <person name="La Ragione R."/>
            <person name="Hildebrand F."/>
            <person name="Pallen M.J."/>
        </authorList>
    </citation>
    <scope>NUCLEOTIDE SEQUENCE</scope>
    <source>
        <strain evidence="11">5134</strain>
    </source>
</reference>
<dbReference type="CDD" id="cd02440">
    <property type="entry name" value="AdoMet_MTases"/>
    <property type="match status" value="1"/>
</dbReference>
<dbReference type="GO" id="GO:0009007">
    <property type="term" value="F:site-specific DNA-methyltransferase (adenine-specific) activity"/>
    <property type="evidence" value="ECO:0007669"/>
    <property type="project" value="UniProtKB-EC"/>
</dbReference>
<evidence type="ECO:0000256" key="8">
    <source>
        <dbReference type="SAM" id="Coils"/>
    </source>
</evidence>
<dbReference type="PANTHER" id="PTHR42933:SF1">
    <property type="entry name" value="SITE-SPECIFIC DNA-METHYLTRANSFERASE (ADENINE-SPECIFIC)"/>
    <property type="match status" value="1"/>
</dbReference>
<dbReference type="InterPro" id="IPR003356">
    <property type="entry name" value="DNA_methylase_A-5"/>
</dbReference>
<evidence type="ECO:0000256" key="5">
    <source>
        <dbReference type="ARBA" id="ARBA00022691"/>
    </source>
</evidence>
<reference evidence="11" key="2">
    <citation type="submission" date="2021-04" db="EMBL/GenBank/DDBJ databases">
        <authorList>
            <person name="Gilroy R."/>
        </authorList>
    </citation>
    <scope>NUCLEOTIDE SEQUENCE</scope>
    <source>
        <strain evidence="11">5134</strain>
    </source>
</reference>
<evidence type="ECO:0000256" key="1">
    <source>
        <dbReference type="ARBA" id="ARBA00006594"/>
    </source>
</evidence>
<dbReference type="GO" id="GO:0003677">
    <property type="term" value="F:DNA binding"/>
    <property type="evidence" value="ECO:0007669"/>
    <property type="project" value="InterPro"/>
</dbReference>
<dbReference type="AlphaFoldDB" id="A0A9D2CDI0"/>
<dbReference type="GO" id="GO:0009307">
    <property type="term" value="P:DNA restriction-modification system"/>
    <property type="evidence" value="ECO:0007669"/>
    <property type="project" value="UniProtKB-KW"/>
</dbReference>
<dbReference type="Gene3D" id="3.40.50.150">
    <property type="entry name" value="Vaccinia Virus protein VP39"/>
    <property type="match status" value="1"/>
</dbReference>
<dbReference type="Pfam" id="PF02384">
    <property type="entry name" value="N6_Mtase"/>
    <property type="match status" value="1"/>
</dbReference>
<dbReference type="Proteomes" id="UP000886844">
    <property type="component" value="Unassembled WGS sequence"/>
</dbReference>
<keyword evidence="8" id="KW-0175">Coiled coil</keyword>
<dbReference type="PRINTS" id="PR00507">
    <property type="entry name" value="N12N6MTFRASE"/>
</dbReference>
<dbReference type="SUPFAM" id="SSF53335">
    <property type="entry name" value="S-adenosyl-L-methionine-dependent methyltransferases"/>
    <property type="match status" value="1"/>
</dbReference>
<keyword evidence="4 11" id="KW-0808">Transferase</keyword>
<dbReference type="EMBL" id="DXDA01000070">
    <property type="protein sequence ID" value="HIY69620.1"/>
    <property type="molecule type" value="Genomic_DNA"/>
</dbReference>
<evidence type="ECO:0000259" key="9">
    <source>
        <dbReference type="Pfam" id="PF02384"/>
    </source>
</evidence>
<evidence type="ECO:0000313" key="12">
    <source>
        <dbReference type="Proteomes" id="UP000886844"/>
    </source>
</evidence>